<dbReference type="AlphaFoldDB" id="A0A816HXX6"/>
<evidence type="ECO:0000313" key="2">
    <source>
        <dbReference type="EMBL" id="CAF1691515.1"/>
    </source>
</evidence>
<name>A0A816HXX6_ADIRI</name>
<comment type="caution">
    <text evidence="2">The sequence shown here is derived from an EMBL/GenBank/DDBJ whole genome shotgun (WGS) entry which is preliminary data.</text>
</comment>
<protein>
    <submittedName>
        <fullName evidence="2">Uncharacterized protein</fullName>
    </submittedName>
</protein>
<gene>
    <name evidence="2" type="ORF">XAT740_LOCUS64228</name>
</gene>
<evidence type="ECO:0000256" key="1">
    <source>
        <dbReference type="SAM" id="MobiDB-lite"/>
    </source>
</evidence>
<feature type="region of interest" description="Disordered" evidence="1">
    <location>
        <begin position="1"/>
        <end position="23"/>
    </location>
</feature>
<evidence type="ECO:0000313" key="3">
    <source>
        <dbReference type="Proteomes" id="UP000663828"/>
    </source>
</evidence>
<sequence length="92" mass="10006">CYADLAVDSDPSPPSPTTISTCTSNTDVSSILSDAMKILYSRNEEEKFPGNIISSTQQKTIIEKHLESIYSSIPLFDADALNTNSLSDNSIF</sequence>
<accession>A0A816HXX6</accession>
<keyword evidence="3" id="KW-1185">Reference proteome</keyword>
<dbReference type="Proteomes" id="UP000663828">
    <property type="component" value="Unassembled WGS sequence"/>
</dbReference>
<organism evidence="2 3">
    <name type="scientific">Adineta ricciae</name>
    <name type="common">Rotifer</name>
    <dbReference type="NCBI Taxonomy" id="249248"/>
    <lineage>
        <taxon>Eukaryota</taxon>
        <taxon>Metazoa</taxon>
        <taxon>Spiralia</taxon>
        <taxon>Gnathifera</taxon>
        <taxon>Rotifera</taxon>
        <taxon>Eurotatoria</taxon>
        <taxon>Bdelloidea</taxon>
        <taxon>Adinetida</taxon>
        <taxon>Adinetidae</taxon>
        <taxon>Adineta</taxon>
    </lineage>
</organism>
<feature type="non-terminal residue" evidence="2">
    <location>
        <position position="1"/>
    </location>
</feature>
<proteinExistence type="predicted"/>
<dbReference type="EMBL" id="CAJNOR010021717">
    <property type="protein sequence ID" value="CAF1691515.1"/>
    <property type="molecule type" value="Genomic_DNA"/>
</dbReference>
<reference evidence="2" key="1">
    <citation type="submission" date="2021-02" db="EMBL/GenBank/DDBJ databases">
        <authorList>
            <person name="Nowell W R."/>
        </authorList>
    </citation>
    <scope>NUCLEOTIDE SEQUENCE</scope>
</reference>